<dbReference type="PROSITE" id="PS51779">
    <property type="entry name" value="POTRA"/>
    <property type="match status" value="1"/>
</dbReference>
<evidence type="ECO:0000256" key="2">
    <source>
        <dbReference type="ARBA" id="ARBA00022475"/>
    </source>
</evidence>
<name>A0A6J7HSK3_9ZZZZ</name>
<keyword evidence="5" id="KW-1133">Transmembrane helix</keyword>
<protein>
    <submittedName>
        <fullName evidence="9">Unannotated protein</fullName>
    </submittedName>
</protein>
<organism evidence="9">
    <name type="scientific">freshwater metagenome</name>
    <dbReference type="NCBI Taxonomy" id="449393"/>
    <lineage>
        <taxon>unclassified sequences</taxon>
        <taxon>metagenomes</taxon>
        <taxon>ecological metagenomes</taxon>
    </lineage>
</organism>
<dbReference type="Pfam" id="PF03799">
    <property type="entry name" value="FtsQ_DivIB_C"/>
    <property type="match status" value="1"/>
</dbReference>
<gene>
    <name evidence="9" type="ORF">UFOPK3610_01306</name>
</gene>
<dbReference type="Gene3D" id="3.10.20.310">
    <property type="entry name" value="membrane protein fhac"/>
    <property type="match status" value="1"/>
</dbReference>
<accession>A0A6J7HSK3</accession>
<keyword evidence="7" id="KW-0131">Cell cycle</keyword>
<dbReference type="GO" id="GO:0051301">
    <property type="term" value="P:cell division"/>
    <property type="evidence" value="ECO:0007669"/>
    <property type="project" value="UniProtKB-KW"/>
</dbReference>
<evidence type="ECO:0000256" key="4">
    <source>
        <dbReference type="ARBA" id="ARBA00022692"/>
    </source>
</evidence>
<proteinExistence type="predicted"/>
<evidence type="ECO:0000256" key="3">
    <source>
        <dbReference type="ARBA" id="ARBA00022618"/>
    </source>
</evidence>
<keyword evidence="4" id="KW-0812">Transmembrane</keyword>
<dbReference type="InterPro" id="IPR005548">
    <property type="entry name" value="Cell_div_FtsQ/DivIB_C"/>
</dbReference>
<feature type="domain" description="POTRA" evidence="8">
    <location>
        <begin position="27"/>
        <end position="95"/>
    </location>
</feature>
<evidence type="ECO:0000256" key="6">
    <source>
        <dbReference type="ARBA" id="ARBA00023136"/>
    </source>
</evidence>
<evidence type="ECO:0000313" key="9">
    <source>
        <dbReference type="EMBL" id="CAB4919210.1"/>
    </source>
</evidence>
<sequence>MRKLLTVVAVVVVAGVLTWLVVFSQVFVVRHVEVSGTALLTPDQVLAAAEIPGTTQMVRLDSAGVIDRVAALPQVASVEVRRVPFDRVQIVVTERVAVAVLAGGAGFQLIDATGTSFVEAAQRPTDLPLLPSLGDSVGDRTALAVAAALSPEVREKVDSITATTRDNAELSMRSGAKVHWGSASDGALKSTVLVALLPTKAKTYDVSAPDVPTTTGTLA</sequence>
<evidence type="ECO:0000256" key="7">
    <source>
        <dbReference type="ARBA" id="ARBA00023306"/>
    </source>
</evidence>
<dbReference type="AlphaFoldDB" id="A0A6J7HSK3"/>
<keyword evidence="2" id="KW-1003">Cell membrane</keyword>
<reference evidence="9" key="1">
    <citation type="submission" date="2020-05" db="EMBL/GenBank/DDBJ databases">
        <authorList>
            <person name="Chiriac C."/>
            <person name="Salcher M."/>
            <person name="Ghai R."/>
            <person name="Kavagutti S V."/>
        </authorList>
    </citation>
    <scope>NUCLEOTIDE SEQUENCE</scope>
</reference>
<dbReference type="InterPro" id="IPR013685">
    <property type="entry name" value="POTRA_FtsQ_type"/>
</dbReference>
<dbReference type="PANTHER" id="PTHR37820:SF1">
    <property type="entry name" value="CELL DIVISION PROTEIN FTSQ"/>
    <property type="match status" value="1"/>
</dbReference>
<evidence type="ECO:0000256" key="5">
    <source>
        <dbReference type="ARBA" id="ARBA00022989"/>
    </source>
</evidence>
<keyword evidence="3" id="KW-0132">Cell division</keyword>
<dbReference type="PANTHER" id="PTHR37820">
    <property type="entry name" value="CELL DIVISION PROTEIN DIVIB"/>
    <property type="match status" value="1"/>
</dbReference>
<comment type="subcellular location">
    <subcellularLocation>
        <location evidence="1">Membrane</location>
    </subcellularLocation>
</comment>
<dbReference type="Pfam" id="PF08478">
    <property type="entry name" value="POTRA_1"/>
    <property type="match status" value="1"/>
</dbReference>
<dbReference type="InterPro" id="IPR050487">
    <property type="entry name" value="FtsQ_DivIB"/>
</dbReference>
<dbReference type="InterPro" id="IPR034746">
    <property type="entry name" value="POTRA"/>
</dbReference>
<evidence type="ECO:0000256" key="1">
    <source>
        <dbReference type="ARBA" id="ARBA00004370"/>
    </source>
</evidence>
<dbReference type="EMBL" id="CAFBMR010000056">
    <property type="protein sequence ID" value="CAB4919210.1"/>
    <property type="molecule type" value="Genomic_DNA"/>
</dbReference>
<dbReference type="GO" id="GO:0005886">
    <property type="term" value="C:plasma membrane"/>
    <property type="evidence" value="ECO:0007669"/>
    <property type="project" value="TreeGrafter"/>
</dbReference>
<keyword evidence="6" id="KW-0472">Membrane</keyword>
<evidence type="ECO:0000259" key="8">
    <source>
        <dbReference type="PROSITE" id="PS51779"/>
    </source>
</evidence>